<name>A0A840ISJ4_9PSEU</name>
<keyword evidence="3" id="KW-1185">Reference proteome</keyword>
<dbReference type="InterPro" id="IPR002645">
    <property type="entry name" value="STAS_dom"/>
</dbReference>
<proteinExistence type="predicted"/>
<dbReference type="Pfam" id="PF01740">
    <property type="entry name" value="STAS"/>
    <property type="match status" value="1"/>
</dbReference>
<dbReference type="AlphaFoldDB" id="A0A840ISJ4"/>
<gene>
    <name evidence="2" type="ORF">BJY18_001657</name>
</gene>
<dbReference type="Proteomes" id="UP000581769">
    <property type="component" value="Unassembled WGS sequence"/>
</dbReference>
<dbReference type="Gene3D" id="3.30.750.24">
    <property type="entry name" value="STAS domain"/>
    <property type="match status" value="1"/>
</dbReference>
<dbReference type="CDD" id="cd07043">
    <property type="entry name" value="STAS_anti-anti-sigma_factors"/>
    <property type="match status" value="1"/>
</dbReference>
<evidence type="ECO:0000313" key="2">
    <source>
        <dbReference type="EMBL" id="MBB4684172.1"/>
    </source>
</evidence>
<dbReference type="PROSITE" id="PS50801">
    <property type="entry name" value="STAS"/>
    <property type="match status" value="1"/>
</dbReference>
<evidence type="ECO:0000259" key="1">
    <source>
        <dbReference type="PROSITE" id="PS50801"/>
    </source>
</evidence>
<reference evidence="2 3" key="1">
    <citation type="submission" date="2020-08" db="EMBL/GenBank/DDBJ databases">
        <title>Sequencing the genomes of 1000 actinobacteria strains.</title>
        <authorList>
            <person name="Klenk H.-P."/>
        </authorList>
    </citation>
    <scope>NUCLEOTIDE SEQUENCE [LARGE SCALE GENOMIC DNA]</scope>
    <source>
        <strain evidence="2 3">DSM 45859</strain>
    </source>
</reference>
<dbReference type="RefSeq" id="WP_184779073.1">
    <property type="nucleotide sequence ID" value="NZ_JACHMG010000001.1"/>
</dbReference>
<organism evidence="2 3">
    <name type="scientific">Amycolatopsis jiangsuensis</name>
    <dbReference type="NCBI Taxonomy" id="1181879"/>
    <lineage>
        <taxon>Bacteria</taxon>
        <taxon>Bacillati</taxon>
        <taxon>Actinomycetota</taxon>
        <taxon>Actinomycetes</taxon>
        <taxon>Pseudonocardiales</taxon>
        <taxon>Pseudonocardiaceae</taxon>
        <taxon>Amycolatopsis</taxon>
    </lineage>
</organism>
<protein>
    <submittedName>
        <fullName evidence="2">Anti-anti-sigma factor</fullName>
    </submittedName>
</protein>
<comment type="caution">
    <text evidence="2">The sequence shown here is derived from an EMBL/GenBank/DDBJ whole genome shotgun (WGS) entry which is preliminary data.</text>
</comment>
<accession>A0A840ISJ4</accession>
<feature type="domain" description="STAS" evidence="1">
    <location>
        <begin position="21"/>
        <end position="122"/>
    </location>
</feature>
<sequence length="138" mass="14810">MAAGSQGSPRLRSSYRYDDLDVLTVLLSGELDEGTALVVVRAVTFALDKRPHALVLDLADLSALTRAGLHVLRAAQDRAATEGVALRLVVPAAGVAGRTLAEAGMAAVFDVYPDLAAARVENDRTRFLRRMRRRLGGR</sequence>
<dbReference type="EMBL" id="JACHMG010000001">
    <property type="protein sequence ID" value="MBB4684172.1"/>
    <property type="molecule type" value="Genomic_DNA"/>
</dbReference>
<dbReference type="SUPFAM" id="SSF52091">
    <property type="entry name" value="SpoIIaa-like"/>
    <property type="match status" value="1"/>
</dbReference>
<evidence type="ECO:0000313" key="3">
    <source>
        <dbReference type="Proteomes" id="UP000581769"/>
    </source>
</evidence>
<dbReference type="InterPro" id="IPR036513">
    <property type="entry name" value="STAS_dom_sf"/>
</dbReference>